<protein>
    <submittedName>
        <fullName evidence="4">Related to transposase</fullName>
    </submittedName>
</protein>
<dbReference type="InterPro" id="IPR004875">
    <property type="entry name" value="DDE_SF_endonuclease_dom"/>
</dbReference>
<feature type="compositionally biased region" description="Acidic residues" evidence="2">
    <location>
        <begin position="540"/>
        <end position="556"/>
    </location>
</feature>
<feature type="compositionally biased region" description="Low complexity" evidence="2">
    <location>
        <begin position="67"/>
        <end position="77"/>
    </location>
</feature>
<keyword evidence="1" id="KW-0238">DNA-binding</keyword>
<dbReference type="Proteomes" id="UP000239563">
    <property type="component" value="Chromosome XX"/>
</dbReference>
<dbReference type="PANTHER" id="PTHR19303:SF74">
    <property type="entry name" value="POGO TRANSPOSABLE ELEMENT WITH KRAB DOMAIN"/>
    <property type="match status" value="1"/>
</dbReference>
<feature type="region of interest" description="Disordered" evidence="2">
    <location>
        <begin position="62"/>
        <end position="120"/>
    </location>
</feature>
<evidence type="ECO:0000313" key="5">
    <source>
        <dbReference type="Proteomes" id="UP000239563"/>
    </source>
</evidence>
<evidence type="ECO:0000256" key="1">
    <source>
        <dbReference type="ARBA" id="ARBA00023125"/>
    </source>
</evidence>
<accession>A0A2N8UM72</accession>
<dbReference type="GO" id="GO:0005634">
    <property type="term" value="C:nucleus"/>
    <property type="evidence" value="ECO:0007669"/>
    <property type="project" value="TreeGrafter"/>
</dbReference>
<feature type="region of interest" description="Disordered" evidence="2">
    <location>
        <begin position="434"/>
        <end position="454"/>
    </location>
</feature>
<evidence type="ECO:0000256" key="2">
    <source>
        <dbReference type="SAM" id="MobiDB-lite"/>
    </source>
</evidence>
<dbReference type="PANTHER" id="PTHR19303">
    <property type="entry name" value="TRANSPOSON"/>
    <property type="match status" value="1"/>
</dbReference>
<dbReference type="PROSITE" id="PS51253">
    <property type="entry name" value="HTH_CENPB"/>
    <property type="match status" value="1"/>
</dbReference>
<gene>
    <name evidence="4" type="ORF">SRS1_25066</name>
</gene>
<sequence length="575" mass="63650">MTSWWIKVVHMTWPRTRTLTLTQALESNVIHEHPTHLFFSRLPACLHAATLRLQTLRGFQNVEGRSSRGSGSSSAAADELDNGQHDSLQKAAAAHNVPEATLRHRRKGRHTKKDAHADQQALPPVAETALVERIRHCGYSGFLLMPALIREYANDAIHAIPGRLDPVNVSASWLQAFLVRHPLIRSHWLRYLDNARFMGATEEVVRHWFVGLGEVMCDFHVVLTNIFNMDKTGFMFSQGASKHVVVASGDPASRFKAQPGTRESATFIKCIGSGRQVLPPLIITKGKRHTVGEQQRMQGIPATWCFSKSDTSWTNNKLTIEWLENVFELNTRLSLPSEWHLLIIDGHRSHTSKAFCNVLWSHQIVPYLLPAHATHIMQPLDVSIFSPLMAAYCRIVNTATGHMDTVDKVQFRTFYAQAREKVLTQSAARKAFSDSGISLDPSPEKRKTAATVGRKVATGDQRVLSKDVMITREFAECELVAKGPAKSRRTRGNCQEEEEEVAAPPPAAALDGDDASEDGDEALLASPSTPSPPPTHSLLDELDDGEPLSAVDDDDPGGFGFFDTLPQAGPSRMEH</sequence>
<evidence type="ECO:0000313" key="4">
    <source>
        <dbReference type="EMBL" id="SJX66004.1"/>
    </source>
</evidence>
<dbReference type="AlphaFoldDB" id="A0A2N8UM72"/>
<dbReference type="InterPro" id="IPR006600">
    <property type="entry name" value="HTH_CenpB_DNA-bd_dom"/>
</dbReference>
<dbReference type="Pfam" id="PF03184">
    <property type="entry name" value="DDE_1"/>
    <property type="match status" value="1"/>
</dbReference>
<proteinExistence type="predicted"/>
<evidence type="ECO:0000259" key="3">
    <source>
        <dbReference type="PROSITE" id="PS51253"/>
    </source>
</evidence>
<dbReference type="GO" id="GO:0003677">
    <property type="term" value="F:DNA binding"/>
    <property type="evidence" value="ECO:0007669"/>
    <property type="project" value="UniProtKB-KW"/>
</dbReference>
<name>A0A2N8UM72_9BASI</name>
<feature type="domain" description="HTH CENPB-type" evidence="3">
    <location>
        <begin position="114"/>
        <end position="187"/>
    </location>
</feature>
<feature type="compositionally biased region" description="Acidic residues" evidence="2">
    <location>
        <begin position="511"/>
        <end position="521"/>
    </location>
</feature>
<dbReference type="EMBL" id="LT795073">
    <property type="protein sequence ID" value="SJX66004.1"/>
    <property type="molecule type" value="Genomic_DNA"/>
</dbReference>
<feature type="region of interest" description="Disordered" evidence="2">
    <location>
        <begin position="485"/>
        <end position="575"/>
    </location>
</feature>
<dbReference type="InterPro" id="IPR050863">
    <property type="entry name" value="CenT-Element_Derived"/>
</dbReference>
<reference evidence="4 5" key="1">
    <citation type="submission" date="2017-02" db="EMBL/GenBank/DDBJ databases">
        <authorList>
            <person name="Peterson S.W."/>
        </authorList>
    </citation>
    <scope>NUCLEOTIDE SEQUENCE [LARGE SCALE GENOMIC DNA]</scope>
    <source>
        <strain evidence="4 5">SRS1_H2-8</strain>
    </source>
</reference>
<organism evidence="4 5">
    <name type="scientific">Sporisorium reilianum f. sp. reilianum</name>
    <dbReference type="NCBI Taxonomy" id="72559"/>
    <lineage>
        <taxon>Eukaryota</taxon>
        <taxon>Fungi</taxon>
        <taxon>Dikarya</taxon>
        <taxon>Basidiomycota</taxon>
        <taxon>Ustilaginomycotina</taxon>
        <taxon>Ustilaginomycetes</taxon>
        <taxon>Ustilaginales</taxon>
        <taxon>Ustilaginaceae</taxon>
        <taxon>Sporisorium</taxon>
    </lineage>
</organism>
<feature type="compositionally biased region" description="Basic residues" evidence="2">
    <location>
        <begin position="103"/>
        <end position="113"/>
    </location>
</feature>